<sequence length="261" mass="28987">MQGAMQPLFSLLLLGVTNSIEIVGTRTSRIKVAPTPETEYEARKLMYPFVAAVLYNDWVQCGATMYKTHVALTSADCTMGRIEAYQIVTKLHNTSQLESASKFKVKDISRHPNFKPVTMARYNIAILTLDAPPDNEPMLALDHRGTGKGMVYVIGWGYSQGHWTRSPVVRNSFLPILGKELCTSLKGRPIAHATEFCIGKAQKNAGTYLVDPGSPAVTIKNGQFQLLGIASWSEIYTKDSYLPTVFSRISHYADWIKSKSH</sequence>
<gene>
    <name evidence="1" type="ORF">DSO57_1019857</name>
</gene>
<protein>
    <submittedName>
        <fullName evidence="1">Uncharacterized protein</fullName>
    </submittedName>
</protein>
<dbReference type="EMBL" id="QTSX02005061">
    <property type="protein sequence ID" value="KAJ9061514.1"/>
    <property type="molecule type" value="Genomic_DNA"/>
</dbReference>
<name>A0ACC2SGY6_9FUNG</name>
<organism evidence="1 2">
    <name type="scientific">Entomophthora muscae</name>
    <dbReference type="NCBI Taxonomy" id="34485"/>
    <lineage>
        <taxon>Eukaryota</taxon>
        <taxon>Fungi</taxon>
        <taxon>Fungi incertae sedis</taxon>
        <taxon>Zoopagomycota</taxon>
        <taxon>Entomophthoromycotina</taxon>
        <taxon>Entomophthoromycetes</taxon>
        <taxon>Entomophthorales</taxon>
        <taxon>Entomophthoraceae</taxon>
        <taxon>Entomophthora</taxon>
    </lineage>
</organism>
<evidence type="ECO:0000313" key="2">
    <source>
        <dbReference type="Proteomes" id="UP001165960"/>
    </source>
</evidence>
<dbReference type="Proteomes" id="UP001165960">
    <property type="component" value="Unassembled WGS sequence"/>
</dbReference>
<evidence type="ECO:0000313" key="1">
    <source>
        <dbReference type="EMBL" id="KAJ9061514.1"/>
    </source>
</evidence>
<accession>A0ACC2SGY6</accession>
<reference evidence="1" key="1">
    <citation type="submission" date="2022-04" db="EMBL/GenBank/DDBJ databases">
        <title>Genome of the entomopathogenic fungus Entomophthora muscae.</title>
        <authorList>
            <person name="Elya C."/>
            <person name="Lovett B.R."/>
            <person name="Lee E."/>
            <person name="Macias A.M."/>
            <person name="Hajek A.E."/>
            <person name="De Bivort B.L."/>
            <person name="Kasson M.T."/>
            <person name="De Fine Licht H.H."/>
            <person name="Stajich J.E."/>
        </authorList>
    </citation>
    <scope>NUCLEOTIDE SEQUENCE</scope>
    <source>
        <strain evidence="1">Berkeley</strain>
    </source>
</reference>
<comment type="caution">
    <text evidence="1">The sequence shown here is derived from an EMBL/GenBank/DDBJ whole genome shotgun (WGS) entry which is preliminary data.</text>
</comment>
<proteinExistence type="predicted"/>
<keyword evidence="2" id="KW-1185">Reference proteome</keyword>